<protein>
    <submittedName>
        <fullName evidence="1">Putative sugar O-methyltransferase</fullName>
        <ecNumber evidence="1">2.1.1.-</ecNumber>
    </submittedName>
</protein>
<dbReference type="SUPFAM" id="SSF53335">
    <property type="entry name" value="S-adenosyl-L-methionine-dependent methyltransferases"/>
    <property type="match status" value="1"/>
</dbReference>
<keyword evidence="1" id="KW-0489">Methyltransferase</keyword>
<name>A0A4U8SDJ7_9HELI</name>
<dbReference type="InterPro" id="IPR030807">
    <property type="entry name" value="Methyltran_NanM"/>
</dbReference>
<dbReference type="EC" id="2.1.1.-" evidence="1"/>
<proteinExistence type="predicted"/>
<accession>A0A4U8SDJ7</accession>
<dbReference type="InterPro" id="IPR029063">
    <property type="entry name" value="SAM-dependent_MTases_sf"/>
</dbReference>
<comment type="caution">
    <text evidence="1">The sequence shown here is derived from an EMBL/GenBank/DDBJ whole genome shotgun (WGS) entry which is preliminary data.</text>
</comment>
<dbReference type="NCBIfam" id="TIGR04371">
    <property type="entry name" value="methyltran_NanM"/>
    <property type="match status" value="1"/>
</dbReference>
<gene>
    <name evidence="1" type="ORF">LS81_002755</name>
</gene>
<organism evidence="1 2">
    <name type="scientific">Helicobacter trogontum</name>
    <dbReference type="NCBI Taxonomy" id="50960"/>
    <lineage>
        <taxon>Bacteria</taxon>
        <taxon>Pseudomonadati</taxon>
        <taxon>Campylobacterota</taxon>
        <taxon>Epsilonproteobacteria</taxon>
        <taxon>Campylobacterales</taxon>
        <taxon>Helicobacteraceae</taxon>
        <taxon>Helicobacter</taxon>
    </lineage>
</organism>
<dbReference type="OrthoDB" id="5328730at2"/>
<dbReference type="Proteomes" id="UP000029878">
    <property type="component" value="Unassembled WGS sequence"/>
</dbReference>
<dbReference type="GO" id="GO:0032259">
    <property type="term" value="P:methylation"/>
    <property type="evidence" value="ECO:0007669"/>
    <property type="project" value="UniProtKB-KW"/>
</dbReference>
<dbReference type="AlphaFoldDB" id="A0A4U8SDJ7"/>
<evidence type="ECO:0000313" key="1">
    <source>
        <dbReference type="EMBL" id="TLD84220.1"/>
    </source>
</evidence>
<reference evidence="1 2" key="1">
    <citation type="journal article" date="2014" name="Genome Announc.">
        <title>Draft genome sequences of eight enterohepatic helicobacter species isolated from both laboratory and wild rodents.</title>
        <authorList>
            <person name="Sheh A."/>
            <person name="Shen Z."/>
            <person name="Fox J.G."/>
        </authorList>
    </citation>
    <scope>NUCLEOTIDE SEQUENCE [LARGE SCALE GENOMIC DNA]</scope>
    <source>
        <strain evidence="1 2">ATCC 700114</strain>
    </source>
</reference>
<dbReference type="GO" id="GO:0008168">
    <property type="term" value="F:methyltransferase activity"/>
    <property type="evidence" value="ECO:0007669"/>
    <property type="project" value="UniProtKB-KW"/>
</dbReference>
<keyword evidence="1" id="KW-0808">Transferase</keyword>
<dbReference type="EMBL" id="JRPL02000004">
    <property type="protein sequence ID" value="TLD84220.1"/>
    <property type="molecule type" value="Genomic_DNA"/>
</dbReference>
<sequence>MSPSTLRYIKVLADLIEYFGDLHDKDICELGVGYGGQARIIMSMFNVRSYTFIDLDSALSLSKKYLSHFKGIENKLRFICMEDLEVREYDLFLSNYAFSELRRNIQDIYAEKVIKGAKHGYITFNNIEPKNFNYPLEQYDTLLNKPIHIADEIPNSHPFNKILTW</sequence>
<evidence type="ECO:0000313" key="2">
    <source>
        <dbReference type="Proteomes" id="UP000029878"/>
    </source>
</evidence>
<dbReference type="Gene3D" id="3.40.50.150">
    <property type="entry name" value="Vaccinia Virus protein VP39"/>
    <property type="match status" value="1"/>
</dbReference>